<feature type="compositionally biased region" description="Gly residues" evidence="1">
    <location>
        <begin position="63"/>
        <end position="99"/>
    </location>
</feature>
<gene>
    <name evidence="2" type="ORF">FNH08_33575</name>
</gene>
<feature type="region of interest" description="Disordered" evidence="1">
    <location>
        <begin position="45"/>
        <end position="199"/>
    </location>
</feature>
<reference evidence="2 3" key="1">
    <citation type="submission" date="2019-07" db="EMBL/GenBank/DDBJ databases">
        <title>New species of Amycolatopsis and Streptomyces.</title>
        <authorList>
            <person name="Duangmal K."/>
            <person name="Teo W.F.A."/>
            <person name="Lipun K."/>
        </authorList>
    </citation>
    <scope>NUCLEOTIDE SEQUENCE [LARGE SCALE GENOMIC DNA]</scope>
    <source>
        <strain evidence="2 3">NBRC 106415</strain>
    </source>
</reference>
<protein>
    <submittedName>
        <fullName evidence="2">Uncharacterized protein</fullName>
    </submittedName>
</protein>
<comment type="caution">
    <text evidence="2">The sequence shown here is derived from an EMBL/GenBank/DDBJ whole genome shotgun (WGS) entry which is preliminary data.</text>
</comment>
<dbReference type="EMBL" id="VJZC01000349">
    <property type="protein sequence ID" value="MPY61899.1"/>
    <property type="molecule type" value="Genomic_DNA"/>
</dbReference>
<dbReference type="Proteomes" id="UP000400924">
    <property type="component" value="Unassembled WGS sequence"/>
</dbReference>
<dbReference type="AlphaFoldDB" id="A0A5N8XRA4"/>
<accession>A0A5N8XRA4</accession>
<evidence type="ECO:0000313" key="2">
    <source>
        <dbReference type="EMBL" id="MPY61899.1"/>
    </source>
</evidence>
<keyword evidence="3" id="KW-1185">Reference proteome</keyword>
<name>A0A5N8XRA4_9ACTN</name>
<proteinExistence type="predicted"/>
<feature type="compositionally biased region" description="Low complexity" evidence="1">
    <location>
        <begin position="1"/>
        <end position="10"/>
    </location>
</feature>
<feature type="compositionally biased region" description="Gly residues" evidence="1">
    <location>
        <begin position="139"/>
        <end position="154"/>
    </location>
</feature>
<evidence type="ECO:0000313" key="3">
    <source>
        <dbReference type="Proteomes" id="UP000400924"/>
    </source>
</evidence>
<evidence type="ECO:0000256" key="1">
    <source>
        <dbReference type="SAM" id="MobiDB-lite"/>
    </source>
</evidence>
<organism evidence="2 3">
    <name type="scientific">Streptomyces spongiae</name>
    <dbReference type="NCBI Taxonomy" id="565072"/>
    <lineage>
        <taxon>Bacteria</taxon>
        <taxon>Bacillati</taxon>
        <taxon>Actinomycetota</taxon>
        <taxon>Actinomycetes</taxon>
        <taxon>Kitasatosporales</taxon>
        <taxon>Streptomycetaceae</taxon>
        <taxon>Streptomyces</taxon>
    </lineage>
</organism>
<sequence length="199" mass="19079">MSAGPAEPADAGGGASGNRDEATGGGGAAWEVLCAAARRKSCGRCAAVPGPEEPVSREAPDGVRGGAEGGMGGAPAVGGCCGRGGAGSGEGVGCGGGNGALVETEPPGARPRVAESGCASGVDPGPVSPDAAEPFAPGFRGGAGGRGGVVGRGGMEARRASVLMHPPFPRVRPPRRPSGRTTAHGERSSRRGRLPGCPP</sequence>
<feature type="region of interest" description="Disordered" evidence="1">
    <location>
        <begin position="1"/>
        <end position="26"/>
    </location>
</feature>